<dbReference type="Proteomes" id="UP000224130">
    <property type="component" value="Unassembled WGS sequence"/>
</dbReference>
<dbReference type="InterPro" id="IPR011008">
    <property type="entry name" value="Dimeric_a/b-barrel"/>
</dbReference>
<dbReference type="AlphaFoldDB" id="A0A2A9EVQ8"/>
<evidence type="ECO:0000313" key="4">
    <source>
        <dbReference type="Proteomes" id="UP000224130"/>
    </source>
</evidence>
<gene>
    <name evidence="3" type="ORF">ATJ88_1797</name>
</gene>
<dbReference type="EMBL" id="PDJJ01000001">
    <property type="protein sequence ID" value="PFG43114.1"/>
    <property type="molecule type" value="Genomic_DNA"/>
</dbReference>
<organism evidence="3 4">
    <name type="scientific">Isoptericola jiangsuensis</name>
    <dbReference type="NCBI Taxonomy" id="548579"/>
    <lineage>
        <taxon>Bacteria</taxon>
        <taxon>Bacillati</taxon>
        <taxon>Actinomycetota</taxon>
        <taxon>Actinomycetes</taxon>
        <taxon>Micrococcales</taxon>
        <taxon>Promicromonosporaceae</taxon>
        <taxon>Isoptericola</taxon>
    </lineage>
</organism>
<accession>A0A2A9EVQ8</accession>
<comment type="similarity">
    <text evidence="1">Belongs to the YciI family.</text>
</comment>
<dbReference type="OrthoDB" id="8968203at2"/>
<evidence type="ECO:0000313" key="3">
    <source>
        <dbReference type="EMBL" id="PFG43114.1"/>
    </source>
</evidence>
<proteinExistence type="inferred from homology"/>
<dbReference type="Pfam" id="PF03795">
    <property type="entry name" value="YCII"/>
    <property type="match status" value="1"/>
</dbReference>
<keyword evidence="4" id="KW-1185">Reference proteome</keyword>
<dbReference type="Gene3D" id="3.30.70.1060">
    <property type="entry name" value="Dimeric alpha+beta barrel"/>
    <property type="match status" value="1"/>
</dbReference>
<sequence>MATFAVTYVYRPDAAALDAVRPEHRAFLGELHARGVVRVSGPLPATADAPGGALLVVEADDEQGALAVLADDPFRRADLIADRSVREWLPVIGGFAA</sequence>
<feature type="domain" description="YCII-related" evidence="2">
    <location>
        <begin position="4"/>
        <end position="88"/>
    </location>
</feature>
<evidence type="ECO:0000259" key="2">
    <source>
        <dbReference type="Pfam" id="PF03795"/>
    </source>
</evidence>
<comment type="caution">
    <text evidence="3">The sequence shown here is derived from an EMBL/GenBank/DDBJ whole genome shotgun (WGS) entry which is preliminary data.</text>
</comment>
<evidence type="ECO:0000256" key="1">
    <source>
        <dbReference type="ARBA" id="ARBA00007689"/>
    </source>
</evidence>
<name>A0A2A9EVQ8_9MICO</name>
<dbReference type="RefSeq" id="WP_098463525.1">
    <property type="nucleotide sequence ID" value="NZ_PDJJ01000001.1"/>
</dbReference>
<dbReference type="InterPro" id="IPR005545">
    <property type="entry name" value="YCII"/>
</dbReference>
<dbReference type="SUPFAM" id="SSF54909">
    <property type="entry name" value="Dimeric alpha+beta barrel"/>
    <property type="match status" value="1"/>
</dbReference>
<reference evidence="3 4" key="1">
    <citation type="submission" date="2017-10" db="EMBL/GenBank/DDBJ databases">
        <title>Sequencing the genomes of 1000 actinobacteria strains.</title>
        <authorList>
            <person name="Klenk H.-P."/>
        </authorList>
    </citation>
    <scope>NUCLEOTIDE SEQUENCE [LARGE SCALE GENOMIC DNA]</scope>
    <source>
        <strain evidence="3 4">DSM 21863</strain>
    </source>
</reference>
<protein>
    <recommendedName>
        <fullName evidence="2">YCII-related domain-containing protein</fullName>
    </recommendedName>
</protein>